<keyword evidence="2" id="KW-1185">Reference proteome</keyword>
<dbReference type="AlphaFoldDB" id="A0A229SL82"/>
<reference evidence="2" key="1">
    <citation type="submission" date="2017-07" db="EMBL/GenBank/DDBJ databases">
        <title>Comparative genome mining reveals phylogenetic distribution patterns of secondary metabolites in Amycolatopsis.</title>
        <authorList>
            <person name="Adamek M."/>
            <person name="Alanjary M."/>
            <person name="Sales-Ortells H."/>
            <person name="Goodfellow M."/>
            <person name="Bull A.T."/>
            <person name="Kalinowski J."/>
            <person name="Ziemert N."/>
        </authorList>
    </citation>
    <scope>NUCLEOTIDE SEQUENCE [LARGE SCALE GENOMIC DNA]</scope>
    <source>
        <strain evidence="2">H5</strain>
    </source>
</reference>
<name>A0A229SL82_9PSEU</name>
<organism evidence="1 2">
    <name type="scientific">Amycolatopsis vastitatis</name>
    <dbReference type="NCBI Taxonomy" id="1905142"/>
    <lineage>
        <taxon>Bacteria</taxon>
        <taxon>Bacillati</taxon>
        <taxon>Actinomycetota</taxon>
        <taxon>Actinomycetes</taxon>
        <taxon>Pseudonocardiales</taxon>
        <taxon>Pseudonocardiaceae</taxon>
        <taxon>Amycolatopsis</taxon>
    </lineage>
</organism>
<protein>
    <submittedName>
        <fullName evidence="1">Uncharacterized protein</fullName>
    </submittedName>
</protein>
<sequence>MNDPLTLAAVGALALTEGIKFLYTQAGEALKRWRERKGAKTTEPVATQLPAAAFEGRLTEPHLDLAVVARLEQELRDLRAAVADYAQDIDEVDPGEENLLAAVEGLRRAMEAVFGQRITFKGETRPASGTQVTGEAVVEEVFGYVAGLRANRLIAGTVTGRVSAKNVGPGGQVVGIDVDTVG</sequence>
<evidence type="ECO:0000313" key="1">
    <source>
        <dbReference type="EMBL" id="OXM59540.1"/>
    </source>
</evidence>
<gene>
    <name evidence="1" type="ORF">CF165_47220</name>
</gene>
<dbReference type="Proteomes" id="UP000215199">
    <property type="component" value="Unassembled WGS sequence"/>
</dbReference>
<comment type="caution">
    <text evidence="1">The sequence shown here is derived from an EMBL/GenBank/DDBJ whole genome shotgun (WGS) entry which is preliminary data.</text>
</comment>
<proteinExistence type="predicted"/>
<dbReference type="RefSeq" id="WP_093954145.1">
    <property type="nucleotide sequence ID" value="NZ_NMUL01000080.1"/>
</dbReference>
<dbReference type="EMBL" id="NMUL01000080">
    <property type="protein sequence ID" value="OXM59540.1"/>
    <property type="molecule type" value="Genomic_DNA"/>
</dbReference>
<evidence type="ECO:0000313" key="2">
    <source>
        <dbReference type="Proteomes" id="UP000215199"/>
    </source>
</evidence>
<accession>A0A229SL82</accession>
<dbReference type="OrthoDB" id="4173012at2"/>